<organism evidence="9 10">
    <name type="scientific">Aspergillus niger</name>
    <dbReference type="NCBI Taxonomy" id="5061"/>
    <lineage>
        <taxon>Eukaryota</taxon>
        <taxon>Fungi</taxon>
        <taxon>Dikarya</taxon>
        <taxon>Ascomycota</taxon>
        <taxon>Pezizomycotina</taxon>
        <taxon>Eurotiomycetes</taxon>
        <taxon>Eurotiomycetidae</taxon>
        <taxon>Eurotiales</taxon>
        <taxon>Aspergillaceae</taxon>
        <taxon>Aspergillus</taxon>
        <taxon>Aspergillus subgen. Circumdati</taxon>
    </lineage>
</organism>
<evidence type="ECO:0000259" key="8">
    <source>
        <dbReference type="PROSITE" id="PS51677"/>
    </source>
</evidence>
<dbReference type="InterPro" id="IPR011330">
    <property type="entry name" value="Glyco_hydro/deAcase_b/a-brl"/>
</dbReference>
<dbReference type="OMA" id="HDSHQHT"/>
<gene>
    <name evidence="9" type="ORF">ABL_02531</name>
</gene>
<dbReference type="Pfam" id="PF01522">
    <property type="entry name" value="Polysacc_deac_1"/>
    <property type="match status" value="1"/>
</dbReference>
<feature type="chain" id="PRO_5007087282" evidence="7">
    <location>
        <begin position="26"/>
        <end position="247"/>
    </location>
</feature>
<dbReference type="CDD" id="cd10951">
    <property type="entry name" value="CE4_ClCDA_like"/>
    <property type="match status" value="1"/>
</dbReference>
<name>A0A100IBG9_ASPNG</name>
<keyword evidence="4" id="KW-0378">Hydrolase</keyword>
<dbReference type="GO" id="GO:0046872">
    <property type="term" value="F:metal ion binding"/>
    <property type="evidence" value="ECO:0007669"/>
    <property type="project" value="UniProtKB-KW"/>
</dbReference>
<evidence type="ECO:0000256" key="2">
    <source>
        <dbReference type="ARBA" id="ARBA00022723"/>
    </source>
</evidence>
<dbReference type="Gene3D" id="3.20.20.370">
    <property type="entry name" value="Glycoside hydrolase/deacetylase"/>
    <property type="match status" value="1"/>
</dbReference>
<evidence type="ECO:0000256" key="7">
    <source>
        <dbReference type="SAM" id="SignalP"/>
    </source>
</evidence>
<dbReference type="EMBL" id="BCMY01000003">
    <property type="protein sequence ID" value="GAQ38199.1"/>
    <property type="molecule type" value="Genomic_DNA"/>
</dbReference>
<evidence type="ECO:0000256" key="6">
    <source>
        <dbReference type="ARBA" id="ARBA00023285"/>
    </source>
</evidence>
<sequence>MPNLLATTLTLIFTILTLLPHSSSSHPINETAHHSSAVPYGLLITHCTVPNTIALTFDDGPSTYTPQLLDLLSEYGARSTFFVNGYRLQESAPILQRIYNEGHQIASHTFGHSFLPALDNPTIINEMNTLESLFRTFIGRVPTYMRPPFLAVDGRILALMTDLGYHVIGASVDTKDYENNTPWLIGESVRNFVEGVQAGGTVVLAHDTHAQTVWTLTRVMLEESRRRGLVATTVADCLGEPMDFWYR</sequence>
<dbReference type="VEuPathDB" id="FungiDB:ATCC64974_81890"/>
<evidence type="ECO:0000313" key="10">
    <source>
        <dbReference type="Proteomes" id="UP000068243"/>
    </source>
</evidence>
<keyword evidence="2" id="KW-0479">Metal-binding</keyword>
<evidence type="ECO:0000313" key="9">
    <source>
        <dbReference type="EMBL" id="GAQ38199.1"/>
    </source>
</evidence>
<dbReference type="InterPro" id="IPR002509">
    <property type="entry name" value="NODB_dom"/>
</dbReference>
<dbReference type="VEuPathDB" id="FungiDB:ASPNIDRAFT2_45285"/>
<dbReference type="PANTHER" id="PTHR46471:SF2">
    <property type="entry name" value="CHITIN DEACETYLASE-RELATED"/>
    <property type="match status" value="1"/>
</dbReference>
<dbReference type="OrthoDB" id="2125469at2759"/>
<dbReference type="GO" id="GO:0016810">
    <property type="term" value="F:hydrolase activity, acting on carbon-nitrogen (but not peptide) bonds"/>
    <property type="evidence" value="ECO:0007669"/>
    <property type="project" value="InterPro"/>
</dbReference>
<reference evidence="10" key="1">
    <citation type="journal article" date="2016" name="Genome Announc.">
        <title>Draft genome sequence of Aspergillus niger strain An76.</title>
        <authorList>
            <person name="Gong W."/>
            <person name="Cheng Z."/>
            <person name="Zhang H."/>
            <person name="Liu L."/>
            <person name="Gao P."/>
            <person name="Wang L."/>
        </authorList>
    </citation>
    <scope>NUCLEOTIDE SEQUENCE [LARGE SCALE GENOMIC DNA]</scope>
    <source>
        <strain evidence="10">An76</strain>
    </source>
</reference>
<dbReference type="Proteomes" id="UP000068243">
    <property type="component" value="Unassembled WGS sequence"/>
</dbReference>
<evidence type="ECO:0000256" key="5">
    <source>
        <dbReference type="ARBA" id="ARBA00023277"/>
    </source>
</evidence>
<accession>A0A100IBG9</accession>
<evidence type="ECO:0000256" key="1">
    <source>
        <dbReference type="ARBA" id="ARBA00001941"/>
    </source>
</evidence>
<dbReference type="SUPFAM" id="SSF88713">
    <property type="entry name" value="Glycoside hydrolase/deacetylase"/>
    <property type="match status" value="1"/>
</dbReference>
<proteinExistence type="predicted"/>
<keyword evidence="3 7" id="KW-0732">Signal</keyword>
<evidence type="ECO:0000256" key="4">
    <source>
        <dbReference type="ARBA" id="ARBA00022801"/>
    </source>
</evidence>
<dbReference type="VEuPathDB" id="FungiDB:M747DRAFT_309984"/>
<evidence type="ECO:0000256" key="3">
    <source>
        <dbReference type="ARBA" id="ARBA00022729"/>
    </source>
</evidence>
<keyword evidence="5" id="KW-0119">Carbohydrate metabolism</keyword>
<feature type="domain" description="NodB homology" evidence="8">
    <location>
        <begin position="51"/>
        <end position="232"/>
    </location>
</feature>
<dbReference type="AlphaFoldDB" id="A0A100IBG9"/>
<dbReference type="PANTHER" id="PTHR46471">
    <property type="entry name" value="CHITIN DEACETYLASE"/>
    <property type="match status" value="1"/>
</dbReference>
<feature type="signal peptide" evidence="7">
    <location>
        <begin position="1"/>
        <end position="25"/>
    </location>
</feature>
<dbReference type="GO" id="GO:0005975">
    <property type="term" value="P:carbohydrate metabolic process"/>
    <property type="evidence" value="ECO:0007669"/>
    <property type="project" value="InterPro"/>
</dbReference>
<protein>
    <submittedName>
        <fullName evidence="9">Polysaccharide deacetylase family protein</fullName>
    </submittedName>
</protein>
<keyword evidence="6" id="KW-0170">Cobalt</keyword>
<dbReference type="VEuPathDB" id="FungiDB:An04g07110"/>
<dbReference type="PROSITE" id="PS51677">
    <property type="entry name" value="NODB"/>
    <property type="match status" value="1"/>
</dbReference>
<comment type="cofactor">
    <cofactor evidence="1">
        <name>Co(2+)</name>
        <dbReference type="ChEBI" id="CHEBI:48828"/>
    </cofactor>
</comment>
<comment type="caution">
    <text evidence="9">The sequence shown here is derived from an EMBL/GenBank/DDBJ whole genome shotgun (WGS) entry which is preliminary data.</text>
</comment>